<feature type="non-terminal residue" evidence="2">
    <location>
        <position position="1"/>
    </location>
</feature>
<evidence type="ECO:0000256" key="1">
    <source>
        <dbReference type="SAM" id="MobiDB-lite"/>
    </source>
</evidence>
<name>A0AA35RDV4_GEOBA</name>
<accession>A0AA35RDV4</accession>
<evidence type="ECO:0000313" key="2">
    <source>
        <dbReference type="EMBL" id="CAI8008541.1"/>
    </source>
</evidence>
<dbReference type="EMBL" id="CASHTH010000862">
    <property type="protein sequence ID" value="CAI8008541.1"/>
    <property type="molecule type" value="Genomic_DNA"/>
</dbReference>
<keyword evidence="3" id="KW-1185">Reference proteome</keyword>
<organism evidence="2 3">
    <name type="scientific">Geodia barretti</name>
    <name type="common">Barrett's horny sponge</name>
    <dbReference type="NCBI Taxonomy" id="519541"/>
    <lineage>
        <taxon>Eukaryota</taxon>
        <taxon>Metazoa</taxon>
        <taxon>Porifera</taxon>
        <taxon>Demospongiae</taxon>
        <taxon>Heteroscleromorpha</taxon>
        <taxon>Tetractinellida</taxon>
        <taxon>Astrophorina</taxon>
        <taxon>Geodiidae</taxon>
        <taxon>Geodia</taxon>
    </lineage>
</organism>
<reference evidence="2" key="1">
    <citation type="submission" date="2023-03" db="EMBL/GenBank/DDBJ databases">
        <authorList>
            <person name="Steffen K."/>
            <person name="Cardenas P."/>
        </authorList>
    </citation>
    <scope>NUCLEOTIDE SEQUENCE</scope>
</reference>
<dbReference type="AlphaFoldDB" id="A0AA35RDV4"/>
<feature type="region of interest" description="Disordered" evidence="1">
    <location>
        <begin position="75"/>
        <end position="96"/>
    </location>
</feature>
<protein>
    <submittedName>
        <fullName evidence="2">Uncharacterized protein</fullName>
    </submittedName>
</protein>
<evidence type="ECO:0000313" key="3">
    <source>
        <dbReference type="Proteomes" id="UP001174909"/>
    </source>
</evidence>
<feature type="region of interest" description="Disordered" evidence="1">
    <location>
        <begin position="1"/>
        <end position="24"/>
    </location>
</feature>
<dbReference type="Proteomes" id="UP001174909">
    <property type="component" value="Unassembled WGS sequence"/>
</dbReference>
<sequence>MGYRQPHTHAHESHHNKKMQCRHRRERVEQWNKGWFKTQTRRCALFHLYNEQEASRQHRHRVGCACGMERVQPTVWPGAPKRPQTEDPQVNLPISPRKKKTLFSLISLLEQTRTSR</sequence>
<proteinExistence type="predicted"/>
<gene>
    <name evidence="2" type="ORF">GBAR_LOCUS5847</name>
</gene>
<comment type="caution">
    <text evidence="2">The sequence shown here is derived from an EMBL/GenBank/DDBJ whole genome shotgun (WGS) entry which is preliminary data.</text>
</comment>